<dbReference type="InterPro" id="IPR043604">
    <property type="entry name" value="DUF883_N"/>
</dbReference>
<evidence type="ECO:0000256" key="7">
    <source>
        <dbReference type="ARBA" id="ARBA00023136"/>
    </source>
</evidence>
<dbReference type="AlphaFoldDB" id="A0A370N4G5"/>
<evidence type="ECO:0000256" key="3">
    <source>
        <dbReference type="ARBA" id="ARBA00022475"/>
    </source>
</evidence>
<evidence type="ECO:0000313" key="11">
    <source>
        <dbReference type="Proteomes" id="UP000254875"/>
    </source>
</evidence>
<evidence type="ECO:0000256" key="1">
    <source>
        <dbReference type="ARBA" id="ARBA00004377"/>
    </source>
</evidence>
<dbReference type="Pfam" id="PF19029">
    <property type="entry name" value="DUF883_C"/>
    <property type="match status" value="1"/>
</dbReference>
<dbReference type="Pfam" id="PF05957">
    <property type="entry name" value="DUF883"/>
    <property type="match status" value="1"/>
</dbReference>
<keyword evidence="3" id="KW-1003">Cell membrane</keyword>
<keyword evidence="4" id="KW-0997">Cell inner membrane</keyword>
<keyword evidence="6" id="KW-1133">Transmembrane helix</keyword>
<keyword evidence="11" id="KW-1185">Reference proteome</keyword>
<evidence type="ECO:0000256" key="6">
    <source>
        <dbReference type="ARBA" id="ARBA00022989"/>
    </source>
</evidence>
<proteinExistence type="inferred from homology"/>
<gene>
    <name evidence="10" type="ORF">DLM46_23060</name>
</gene>
<dbReference type="InterPro" id="IPR010279">
    <property type="entry name" value="YqjD/ElaB"/>
</dbReference>
<evidence type="ECO:0000259" key="8">
    <source>
        <dbReference type="Pfam" id="PF05957"/>
    </source>
</evidence>
<comment type="subcellular location">
    <subcellularLocation>
        <location evidence="1">Cell inner membrane</location>
        <topology evidence="1">Single-pass membrane protein</topology>
    </subcellularLocation>
</comment>
<dbReference type="Proteomes" id="UP000254875">
    <property type="component" value="Unassembled WGS sequence"/>
</dbReference>
<dbReference type="GO" id="GO:0043022">
    <property type="term" value="F:ribosome binding"/>
    <property type="evidence" value="ECO:0007669"/>
    <property type="project" value="InterPro"/>
</dbReference>
<name>A0A370N4G5_9BURK</name>
<evidence type="ECO:0000259" key="9">
    <source>
        <dbReference type="Pfam" id="PF19029"/>
    </source>
</evidence>
<evidence type="ECO:0000256" key="5">
    <source>
        <dbReference type="ARBA" id="ARBA00022692"/>
    </source>
</evidence>
<keyword evidence="7" id="KW-0472">Membrane</keyword>
<reference evidence="11" key="1">
    <citation type="submission" date="2018-05" db="EMBL/GenBank/DDBJ databases">
        <authorList>
            <person name="Feng T."/>
        </authorList>
    </citation>
    <scope>NUCLEOTIDE SEQUENCE [LARGE SCALE GENOMIC DNA]</scope>
    <source>
        <strain evidence="11">S27</strain>
    </source>
</reference>
<feature type="domain" description="DUF883" evidence="9">
    <location>
        <begin position="77"/>
        <end position="105"/>
    </location>
</feature>
<evidence type="ECO:0000256" key="4">
    <source>
        <dbReference type="ARBA" id="ARBA00022519"/>
    </source>
</evidence>
<dbReference type="OrthoDB" id="9181874at2"/>
<evidence type="ECO:0000313" key="10">
    <source>
        <dbReference type="EMBL" id="RDK00516.1"/>
    </source>
</evidence>
<protein>
    <submittedName>
        <fullName evidence="10">DUF883 domain-containing protein</fullName>
    </submittedName>
</protein>
<dbReference type="PANTHER" id="PTHR35893:SF3">
    <property type="entry name" value="INNER MEMBRANE PROTEIN"/>
    <property type="match status" value="1"/>
</dbReference>
<sequence>MTDTTQQLALGGQRIVQDLQVLLKDSEEMLRLAANVPGEGVSALRDRLGTHVESLQSALGDAQQSARRGYRAATVNAERYVRHNPWQSVGIAAGVGFLIGVLAARQGPAAPGRSASLRASRQASR</sequence>
<dbReference type="GO" id="GO:0005886">
    <property type="term" value="C:plasma membrane"/>
    <property type="evidence" value="ECO:0007669"/>
    <property type="project" value="UniProtKB-SubCell"/>
</dbReference>
<organism evidence="10 11">
    <name type="scientific">Paraburkholderia lacunae</name>
    <dbReference type="NCBI Taxonomy" id="2211104"/>
    <lineage>
        <taxon>Bacteria</taxon>
        <taxon>Pseudomonadati</taxon>
        <taxon>Pseudomonadota</taxon>
        <taxon>Betaproteobacteria</taxon>
        <taxon>Burkholderiales</taxon>
        <taxon>Burkholderiaceae</taxon>
        <taxon>Paraburkholderia</taxon>
    </lineage>
</organism>
<dbReference type="PANTHER" id="PTHR35893">
    <property type="entry name" value="INNER MEMBRANE PROTEIN-RELATED"/>
    <property type="match status" value="1"/>
</dbReference>
<keyword evidence="5" id="KW-0812">Transmembrane</keyword>
<evidence type="ECO:0000256" key="2">
    <source>
        <dbReference type="ARBA" id="ARBA00010423"/>
    </source>
</evidence>
<feature type="domain" description="DUF883" evidence="8">
    <location>
        <begin position="17"/>
        <end position="64"/>
    </location>
</feature>
<dbReference type="InterPro" id="IPR043605">
    <property type="entry name" value="DUF883_C"/>
</dbReference>
<comment type="caution">
    <text evidence="10">The sequence shown here is derived from an EMBL/GenBank/DDBJ whole genome shotgun (WGS) entry which is preliminary data.</text>
</comment>
<comment type="similarity">
    <text evidence="2">Belongs to the ElaB/YgaM/YqjD family.</text>
</comment>
<dbReference type="EMBL" id="QHKS01000015">
    <property type="protein sequence ID" value="RDK00516.1"/>
    <property type="molecule type" value="Genomic_DNA"/>
</dbReference>
<accession>A0A370N4G5</accession>